<dbReference type="EMBL" id="BLXT01005934">
    <property type="protein sequence ID" value="GFO27565.1"/>
    <property type="molecule type" value="Genomic_DNA"/>
</dbReference>
<feature type="domain" description="DUF7869" evidence="1">
    <location>
        <begin position="70"/>
        <end position="159"/>
    </location>
</feature>
<protein>
    <recommendedName>
        <fullName evidence="1">DUF7869 domain-containing protein</fullName>
    </recommendedName>
</protein>
<dbReference type="Pfam" id="PF25273">
    <property type="entry name" value="DUF7869"/>
    <property type="match status" value="1"/>
</dbReference>
<evidence type="ECO:0000259" key="1">
    <source>
        <dbReference type="Pfam" id="PF25273"/>
    </source>
</evidence>
<evidence type="ECO:0000313" key="3">
    <source>
        <dbReference type="Proteomes" id="UP000735302"/>
    </source>
</evidence>
<dbReference type="Proteomes" id="UP000735302">
    <property type="component" value="Unassembled WGS sequence"/>
</dbReference>
<dbReference type="PANTHER" id="PTHR34415">
    <property type="entry name" value="INTEGRASE CATALYTIC DOMAIN-CONTAINING PROTEIN"/>
    <property type="match status" value="1"/>
</dbReference>
<accession>A0AAV4C4F5</accession>
<evidence type="ECO:0000313" key="2">
    <source>
        <dbReference type="EMBL" id="GFO27565.1"/>
    </source>
</evidence>
<name>A0AAV4C4F5_9GAST</name>
<sequence length="180" mass="20645">MPLFMFQALQQTMQPPMATLAAFDFQQALPTPHINTSVTFYSRQLWTYNLGIHDICNGTMHMWSEDFAGRGSNEVLSSLNKYFSNKALDASNLIAWSDSCGGQNKNKNIIGFWYYLVHVKQIFTSIEHKFPIPGHTFLPCERDFGVIEKKKGKHLQCTIPRDGIALWKRLRPTMPFKLSV</sequence>
<reference evidence="2 3" key="1">
    <citation type="journal article" date="2021" name="Elife">
        <title>Chloroplast acquisition without the gene transfer in kleptoplastic sea slugs, Plakobranchus ocellatus.</title>
        <authorList>
            <person name="Maeda T."/>
            <person name="Takahashi S."/>
            <person name="Yoshida T."/>
            <person name="Shimamura S."/>
            <person name="Takaki Y."/>
            <person name="Nagai Y."/>
            <person name="Toyoda A."/>
            <person name="Suzuki Y."/>
            <person name="Arimoto A."/>
            <person name="Ishii H."/>
            <person name="Satoh N."/>
            <person name="Nishiyama T."/>
            <person name="Hasebe M."/>
            <person name="Maruyama T."/>
            <person name="Minagawa J."/>
            <person name="Obokata J."/>
            <person name="Shigenobu S."/>
        </authorList>
    </citation>
    <scope>NUCLEOTIDE SEQUENCE [LARGE SCALE GENOMIC DNA]</scope>
</reference>
<dbReference type="InterPro" id="IPR057191">
    <property type="entry name" value="DUF7869"/>
</dbReference>
<dbReference type="PANTHER" id="PTHR34415:SF1">
    <property type="entry name" value="INTEGRASE CATALYTIC DOMAIN-CONTAINING PROTEIN"/>
    <property type="match status" value="1"/>
</dbReference>
<keyword evidence="3" id="KW-1185">Reference proteome</keyword>
<organism evidence="2 3">
    <name type="scientific">Plakobranchus ocellatus</name>
    <dbReference type="NCBI Taxonomy" id="259542"/>
    <lineage>
        <taxon>Eukaryota</taxon>
        <taxon>Metazoa</taxon>
        <taxon>Spiralia</taxon>
        <taxon>Lophotrochozoa</taxon>
        <taxon>Mollusca</taxon>
        <taxon>Gastropoda</taxon>
        <taxon>Heterobranchia</taxon>
        <taxon>Euthyneura</taxon>
        <taxon>Panpulmonata</taxon>
        <taxon>Sacoglossa</taxon>
        <taxon>Placobranchoidea</taxon>
        <taxon>Plakobranchidae</taxon>
        <taxon>Plakobranchus</taxon>
    </lineage>
</organism>
<dbReference type="AlphaFoldDB" id="A0AAV4C4F5"/>
<comment type="caution">
    <text evidence="2">The sequence shown here is derived from an EMBL/GenBank/DDBJ whole genome shotgun (WGS) entry which is preliminary data.</text>
</comment>
<proteinExistence type="predicted"/>
<gene>
    <name evidence="2" type="ORF">PoB_005407000</name>
</gene>